<dbReference type="InterPro" id="IPR036388">
    <property type="entry name" value="WH-like_DNA-bd_sf"/>
</dbReference>
<dbReference type="SUPFAM" id="SSF88659">
    <property type="entry name" value="Sigma3 and sigma4 domains of RNA polymerase sigma factors"/>
    <property type="match status" value="1"/>
</dbReference>
<dbReference type="Gene3D" id="1.10.10.10">
    <property type="entry name" value="Winged helix-like DNA-binding domain superfamily/Winged helix DNA-binding domain"/>
    <property type="match status" value="1"/>
</dbReference>
<dbReference type="GO" id="GO:0000428">
    <property type="term" value="C:DNA-directed RNA polymerase complex"/>
    <property type="evidence" value="ECO:0007669"/>
    <property type="project" value="UniProtKB-KW"/>
</dbReference>
<keyword evidence="5" id="KW-0804">Transcription</keyword>
<protein>
    <submittedName>
        <fullName evidence="8">DNA-directed RNA polymerase sigma-70 factor</fullName>
    </submittedName>
</protein>
<evidence type="ECO:0000256" key="3">
    <source>
        <dbReference type="ARBA" id="ARBA00023082"/>
    </source>
</evidence>
<dbReference type="Pfam" id="PF04545">
    <property type="entry name" value="Sigma70_r4"/>
    <property type="match status" value="1"/>
</dbReference>
<comment type="similarity">
    <text evidence="1">Belongs to the sigma-70 factor family. ECF subfamily.</text>
</comment>
<dbReference type="Proteomes" id="UP000613512">
    <property type="component" value="Unassembled WGS sequence"/>
</dbReference>
<keyword evidence="3" id="KW-0731">Sigma factor</keyword>
<evidence type="ECO:0000313" key="9">
    <source>
        <dbReference type="Proteomes" id="UP000613512"/>
    </source>
</evidence>
<reference evidence="8" key="2">
    <citation type="submission" date="2020-09" db="EMBL/GenBank/DDBJ databases">
        <authorList>
            <person name="Sun Q."/>
            <person name="Zhou Y."/>
        </authorList>
    </citation>
    <scope>NUCLEOTIDE SEQUENCE</scope>
    <source>
        <strain evidence="8">CGMCC 1.12408</strain>
    </source>
</reference>
<keyword evidence="4" id="KW-0238">DNA-binding</keyword>
<dbReference type="PANTHER" id="PTHR43133:SF62">
    <property type="entry name" value="RNA POLYMERASE SIGMA FACTOR SIGZ"/>
    <property type="match status" value="1"/>
</dbReference>
<dbReference type="InterPro" id="IPR007630">
    <property type="entry name" value="RNA_pol_sigma70_r4"/>
</dbReference>
<keyword evidence="2" id="KW-0805">Transcription regulation</keyword>
<evidence type="ECO:0000259" key="6">
    <source>
        <dbReference type="Pfam" id="PF04542"/>
    </source>
</evidence>
<keyword evidence="8" id="KW-0240">DNA-directed RNA polymerase</keyword>
<dbReference type="NCBIfam" id="TIGR02937">
    <property type="entry name" value="sigma70-ECF"/>
    <property type="match status" value="1"/>
</dbReference>
<feature type="domain" description="RNA polymerase sigma-70 region 2" evidence="6">
    <location>
        <begin position="24"/>
        <end position="90"/>
    </location>
</feature>
<dbReference type="CDD" id="cd06171">
    <property type="entry name" value="Sigma70_r4"/>
    <property type="match status" value="1"/>
</dbReference>
<dbReference type="RefSeq" id="WP_188384179.1">
    <property type="nucleotide sequence ID" value="NZ_BMEY01000007.1"/>
</dbReference>
<feature type="domain" description="RNA polymerase sigma-70 region 4" evidence="7">
    <location>
        <begin position="125"/>
        <end position="174"/>
    </location>
</feature>
<reference evidence="8" key="1">
    <citation type="journal article" date="2014" name="Int. J. Syst. Evol. Microbiol.">
        <title>Complete genome sequence of Corynebacterium casei LMG S-19264T (=DSM 44701T), isolated from a smear-ripened cheese.</title>
        <authorList>
            <consortium name="US DOE Joint Genome Institute (JGI-PGF)"/>
            <person name="Walter F."/>
            <person name="Albersmeier A."/>
            <person name="Kalinowski J."/>
            <person name="Ruckert C."/>
        </authorList>
    </citation>
    <scope>NUCLEOTIDE SEQUENCE</scope>
    <source>
        <strain evidence="8">CGMCC 1.12408</strain>
    </source>
</reference>
<dbReference type="Pfam" id="PF04542">
    <property type="entry name" value="Sigma70_r2"/>
    <property type="match status" value="1"/>
</dbReference>
<accession>A0A916RW58</accession>
<evidence type="ECO:0000256" key="2">
    <source>
        <dbReference type="ARBA" id="ARBA00023015"/>
    </source>
</evidence>
<dbReference type="GO" id="GO:0006352">
    <property type="term" value="P:DNA-templated transcription initiation"/>
    <property type="evidence" value="ECO:0007669"/>
    <property type="project" value="InterPro"/>
</dbReference>
<dbReference type="SUPFAM" id="SSF88946">
    <property type="entry name" value="Sigma2 domain of RNA polymerase sigma factors"/>
    <property type="match status" value="1"/>
</dbReference>
<dbReference type="Gene3D" id="1.10.1740.10">
    <property type="match status" value="1"/>
</dbReference>
<dbReference type="EMBL" id="BMEY01000007">
    <property type="protein sequence ID" value="GGA73187.1"/>
    <property type="molecule type" value="Genomic_DNA"/>
</dbReference>
<evidence type="ECO:0000256" key="5">
    <source>
        <dbReference type="ARBA" id="ARBA00023163"/>
    </source>
</evidence>
<dbReference type="GO" id="GO:0016987">
    <property type="term" value="F:sigma factor activity"/>
    <property type="evidence" value="ECO:0007669"/>
    <property type="project" value="UniProtKB-KW"/>
</dbReference>
<dbReference type="InterPro" id="IPR039425">
    <property type="entry name" value="RNA_pol_sigma-70-like"/>
</dbReference>
<dbReference type="InterPro" id="IPR013325">
    <property type="entry name" value="RNA_pol_sigma_r2"/>
</dbReference>
<dbReference type="PANTHER" id="PTHR43133">
    <property type="entry name" value="RNA POLYMERASE ECF-TYPE SIGMA FACTO"/>
    <property type="match status" value="1"/>
</dbReference>
<dbReference type="InterPro" id="IPR014284">
    <property type="entry name" value="RNA_pol_sigma-70_dom"/>
</dbReference>
<evidence type="ECO:0000313" key="8">
    <source>
        <dbReference type="EMBL" id="GGA73187.1"/>
    </source>
</evidence>
<evidence type="ECO:0000256" key="4">
    <source>
        <dbReference type="ARBA" id="ARBA00023125"/>
    </source>
</evidence>
<comment type="caution">
    <text evidence="8">The sequence shown here is derived from an EMBL/GenBank/DDBJ whole genome shotgun (WGS) entry which is preliminary data.</text>
</comment>
<dbReference type="GO" id="GO:0003677">
    <property type="term" value="F:DNA binding"/>
    <property type="evidence" value="ECO:0007669"/>
    <property type="project" value="UniProtKB-KW"/>
</dbReference>
<gene>
    <name evidence="8" type="ORF">GCM10008025_16150</name>
</gene>
<dbReference type="AlphaFoldDB" id="A0A916RW58"/>
<keyword evidence="9" id="KW-1185">Reference proteome</keyword>
<dbReference type="InterPro" id="IPR007627">
    <property type="entry name" value="RNA_pol_sigma70_r2"/>
</dbReference>
<proteinExistence type="inferred from homology"/>
<organism evidence="8 9">
    <name type="scientific">Ornithinibacillus halotolerans</name>
    <dbReference type="NCBI Taxonomy" id="1274357"/>
    <lineage>
        <taxon>Bacteria</taxon>
        <taxon>Bacillati</taxon>
        <taxon>Bacillota</taxon>
        <taxon>Bacilli</taxon>
        <taxon>Bacillales</taxon>
        <taxon>Bacillaceae</taxon>
        <taxon>Ornithinibacillus</taxon>
    </lineage>
</organism>
<sequence>MDTERDKHLLNLIAEGSQHAFNQFYQHYVSFVLQIAVNVIGDPKEAEDVCHDVFIEVYQKPNQYNAHRGSVKAWLAVKTRSRCIDRLRKNEPILVNKLEKLDTEQAVLLEKHVLMDIEKEIIFNALNKLPNKQKELIIGAYFEGKTQRELAETYNKPLGTIKSSIRYGLRALRKQKSLLQWAKADRE</sequence>
<name>A0A916RW58_9BACI</name>
<evidence type="ECO:0000259" key="7">
    <source>
        <dbReference type="Pfam" id="PF04545"/>
    </source>
</evidence>
<evidence type="ECO:0000256" key="1">
    <source>
        <dbReference type="ARBA" id="ARBA00010641"/>
    </source>
</evidence>
<dbReference type="InterPro" id="IPR013324">
    <property type="entry name" value="RNA_pol_sigma_r3/r4-like"/>
</dbReference>